<protein>
    <submittedName>
        <fullName evidence="1">Uncharacterized protein</fullName>
    </submittedName>
</protein>
<name>A0A0F3N2P6_RICAM</name>
<reference evidence="1 2" key="1">
    <citation type="submission" date="2015-01" db="EMBL/GenBank/DDBJ databases">
        <title>Genome Sequencing of Rickettsiales.</title>
        <authorList>
            <person name="Daugherty S.C."/>
            <person name="Su Q."/>
            <person name="Abolude K."/>
            <person name="Beier-Sexton M."/>
            <person name="Carlyon J.A."/>
            <person name="Carter R."/>
            <person name="Day N.P."/>
            <person name="Dumler S.J."/>
            <person name="Dyachenko V."/>
            <person name="Godinez A."/>
            <person name="Kurtti T.J."/>
            <person name="Lichay M."/>
            <person name="Mullins K.E."/>
            <person name="Ott S."/>
            <person name="Pappas-Brown V."/>
            <person name="Paris D.H."/>
            <person name="Patel P."/>
            <person name="Richards A.L."/>
            <person name="Sadzewicz L."/>
            <person name="Sears K."/>
            <person name="Seidman D."/>
            <person name="Sengamalay N."/>
            <person name="Stenos J."/>
            <person name="Tallon L.J."/>
            <person name="Vincent G."/>
            <person name="Fraser C.M."/>
            <person name="Munderloh U."/>
            <person name="Dunning-Hotopp J.C."/>
        </authorList>
    </citation>
    <scope>NUCLEOTIDE SEQUENCE [LARGE SCALE GENOMIC DNA]</scope>
    <source>
        <strain evidence="1 2">Ac/Pa</strain>
    </source>
</reference>
<dbReference type="PATRIC" id="fig|1359164.3.peg.154"/>
<evidence type="ECO:0000313" key="2">
    <source>
        <dbReference type="Proteomes" id="UP000033556"/>
    </source>
</evidence>
<proteinExistence type="predicted"/>
<keyword evidence="2" id="KW-1185">Reference proteome</keyword>
<sequence length="45" mass="5157">MSFQKFQKFAKNNLNEKECFEIIHYIAANPDQGDIIKGTGGIRKL</sequence>
<evidence type="ECO:0000313" key="1">
    <source>
        <dbReference type="EMBL" id="KJV61154.1"/>
    </source>
</evidence>
<comment type="caution">
    <text evidence="1">The sequence shown here is derived from an EMBL/GenBank/DDBJ whole genome shotgun (WGS) entry which is preliminary data.</text>
</comment>
<dbReference type="EMBL" id="LANR01000001">
    <property type="protein sequence ID" value="KJV61154.1"/>
    <property type="molecule type" value="Genomic_DNA"/>
</dbReference>
<organism evidence="1 2">
    <name type="scientific">Rickettsia amblyommatis str. Ac/Pa</name>
    <dbReference type="NCBI Taxonomy" id="1359164"/>
    <lineage>
        <taxon>Bacteria</taxon>
        <taxon>Pseudomonadati</taxon>
        <taxon>Pseudomonadota</taxon>
        <taxon>Alphaproteobacteria</taxon>
        <taxon>Rickettsiales</taxon>
        <taxon>Rickettsiaceae</taxon>
        <taxon>Rickettsieae</taxon>
        <taxon>Rickettsia</taxon>
        <taxon>spotted fever group</taxon>
    </lineage>
</organism>
<dbReference type="AlphaFoldDB" id="A0A0F3N2P6"/>
<accession>A0A0F3N2P6</accession>
<gene>
    <name evidence="1" type="ORF">APHACPA_0155</name>
</gene>
<dbReference type="Proteomes" id="UP000033556">
    <property type="component" value="Unassembled WGS sequence"/>
</dbReference>